<protein>
    <submittedName>
        <fullName evidence="2">Myb-binding protein 1A</fullName>
    </submittedName>
</protein>
<evidence type="ECO:0000313" key="2">
    <source>
        <dbReference type="WBParaSite" id="RSKR_0000565800.1"/>
    </source>
</evidence>
<proteinExistence type="predicted"/>
<dbReference type="Proteomes" id="UP000095286">
    <property type="component" value="Unplaced"/>
</dbReference>
<reference evidence="2" key="1">
    <citation type="submission" date="2016-11" db="UniProtKB">
        <authorList>
            <consortium name="WormBaseParasite"/>
        </authorList>
    </citation>
    <scope>IDENTIFICATION</scope>
    <source>
        <strain evidence="2">KR3021</strain>
    </source>
</reference>
<name>A0AC35TZU6_9BILA</name>
<organism evidence="1 2">
    <name type="scientific">Rhabditophanes sp. KR3021</name>
    <dbReference type="NCBI Taxonomy" id="114890"/>
    <lineage>
        <taxon>Eukaryota</taxon>
        <taxon>Metazoa</taxon>
        <taxon>Ecdysozoa</taxon>
        <taxon>Nematoda</taxon>
        <taxon>Chromadorea</taxon>
        <taxon>Rhabditida</taxon>
        <taxon>Tylenchina</taxon>
        <taxon>Panagrolaimomorpha</taxon>
        <taxon>Strongyloidoidea</taxon>
        <taxon>Alloionematidae</taxon>
        <taxon>Rhabditophanes</taxon>
    </lineage>
</organism>
<dbReference type="WBParaSite" id="RSKR_0000565800.1">
    <property type="protein sequence ID" value="RSKR_0000565800.1"/>
    <property type="gene ID" value="RSKR_0000565800"/>
</dbReference>
<sequence length="693" mass="78655">MRPSQDVLTEFYSLAELNAERRIKAVESIVNHEDVLTHRKYILERSVEGLTSSRDGVRLGYVTLFTELLKKCSKDYEFFMLEQIMKEKIESQGHDVGQYSVDIAKVLFMSAILKSGKYSSEENIKIIVDKLMAILKGSPLLKIFIYETISTQMINIKPDQFNQHYWKFFKSDKMSGELLWFISKLPLAHKKAIHKACKFLGPKGEWTFEAHHYESLITLLKESQPAWKSGVIEILSRIPKMYENVIEKYASSNESDQLKTLERYSLCIPAGIVNGKIPMNVIVSEKFIECIYKLSAFSGVTRKLVSVAIYQLLKQIHENVIARNSPAIEIVSIIKRCDEICKGSFDAITCPKHFVFTVEMMKSMKVEDIAGYYLGNVSVLKRVIASIKDEESSDKLGALFKLVLENRDTVNGTHVTNGISEMLSLVFLVRSERNQITKVELKESQKNVIADAYKYVSDEEFEGKSVVSTTVFKALKIIEAVTEDAEDLKAVEGIIEEIRSTTDQELTSGIFFDMLFTILGRQSKIFKLIGFYMFTAASVGFGIDEFQFMIETVTKSNEALLKGDDEENEEEDDEFKPITKEEREALKKMQAEVGGEEAEESEGEEGDSEDDEEDVDMDESEDEDEEIDEGYKNAIMEALGDAAQVNSDDEDIVFDDEAMFKIDGALAQAFKKHFGANKKQLNKELRSYGATFK</sequence>
<accession>A0AC35TZU6</accession>
<evidence type="ECO:0000313" key="1">
    <source>
        <dbReference type="Proteomes" id="UP000095286"/>
    </source>
</evidence>